<reference evidence="1" key="2">
    <citation type="journal article" date="2020" name="Nat. Commun.">
        <title>Large-scale genome sequencing of mycorrhizal fungi provides insights into the early evolution of symbiotic traits.</title>
        <authorList>
            <person name="Miyauchi S."/>
            <person name="Kiss E."/>
            <person name="Kuo A."/>
            <person name="Drula E."/>
            <person name="Kohler A."/>
            <person name="Sanchez-Garcia M."/>
            <person name="Morin E."/>
            <person name="Andreopoulos B."/>
            <person name="Barry K.W."/>
            <person name="Bonito G."/>
            <person name="Buee M."/>
            <person name="Carver A."/>
            <person name="Chen C."/>
            <person name="Cichocki N."/>
            <person name="Clum A."/>
            <person name="Culley D."/>
            <person name="Crous P.W."/>
            <person name="Fauchery L."/>
            <person name="Girlanda M."/>
            <person name="Hayes R.D."/>
            <person name="Keri Z."/>
            <person name="LaButti K."/>
            <person name="Lipzen A."/>
            <person name="Lombard V."/>
            <person name="Magnuson J."/>
            <person name="Maillard F."/>
            <person name="Murat C."/>
            <person name="Nolan M."/>
            <person name="Ohm R.A."/>
            <person name="Pangilinan J."/>
            <person name="Pereira M.F."/>
            <person name="Perotto S."/>
            <person name="Peter M."/>
            <person name="Pfister S."/>
            <person name="Riley R."/>
            <person name="Sitrit Y."/>
            <person name="Stielow J.B."/>
            <person name="Szollosi G."/>
            <person name="Zifcakova L."/>
            <person name="Stursova M."/>
            <person name="Spatafora J.W."/>
            <person name="Tedersoo L."/>
            <person name="Vaario L.M."/>
            <person name="Yamada A."/>
            <person name="Yan M."/>
            <person name="Wang P."/>
            <person name="Xu J."/>
            <person name="Bruns T."/>
            <person name="Baldrian P."/>
            <person name="Vilgalys R."/>
            <person name="Dunand C."/>
            <person name="Henrissat B."/>
            <person name="Grigoriev I.V."/>
            <person name="Hibbett D."/>
            <person name="Nagy L.G."/>
            <person name="Martin F.M."/>
        </authorList>
    </citation>
    <scope>NUCLEOTIDE SEQUENCE</scope>
    <source>
        <strain evidence="1">P2</strain>
    </source>
</reference>
<dbReference type="EMBL" id="MU118206">
    <property type="protein sequence ID" value="KAF9643568.1"/>
    <property type="molecule type" value="Genomic_DNA"/>
</dbReference>
<evidence type="ECO:0000313" key="2">
    <source>
        <dbReference type="Proteomes" id="UP000886501"/>
    </source>
</evidence>
<comment type="caution">
    <text evidence="1">The sequence shown here is derived from an EMBL/GenBank/DDBJ whole genome shotgun (WGS) entry which is preliminary data.</text>
</comment>
<keyword evidence="2" id="KW-1185">Reference proteome</keyword>
<evidence type="ECO:0000313" key="1">
    <source>
        <dbReference type="EMBL" id="KAF9643568.1"/>
    </source>
</evidence>
<accession>A0ACB6Z2Q9</accession>
<protein>
    <submittedName>
        <fullName evidence="1">Uncharacterized protein</fullName>
    </submittedName>
</protein>
<feature type="non-terminal residue" evidence="1">
    <location>
        <position position="312"/>
    </location>
</feature>
<organism evidence="1 2">
    <name type="scientific">Thelephora ganbajun</name>
    <name type="common">Ganba fungus</name>
    <dbReference type="NCBI Taxonomy" id="370292"/>
    <lineage>
        <taxon>Eukaryota</taxon>
        <taxon>Fungi</taxon>
        <taxon>Dikarya</taxon>
        <taxon>Basidiomycota</taxon>
        <taxon>Agaricomycotina</taxon>
        <taxon>Agaricomycetes</taxon>
        <taxon>Thelephorales</taxon>
        <taxon>Thelephoraceae</taxon>
        <taxon>Thelephora</taxon>
    </lineage>
</organism>
<dbReference type="Proteomes" id="UP000886501">
    <property type="component" value="Unassembled WGS sequence"/>
</dbReference>
<sequence>MVYVNTWMWMKSKRKLKERHLRELIYELHYANILLPVFASAYELLLPTPGYSAFGLNSPSAPPLRSPAMDSPAHGGEKPLSQGPMVVQIDSKCLHSALKELFDPLRTDDLQTNFFAVYRRESEDFDRDYVGKYDEPANCHIRTCATYTPTHRPSPPRNPDDLQLRRSKGVERRRRRPLCAREWEPGGIPENEASIAQALDKKRGIRVMFKISSQDDIQREVDIYKQLVGMVGLPLIFGWCLFSPSFSYMSMELFTRDLYHYIQDHGPMCLRQACKVAETVLSVLSSAHSNLIIHCDIKPQNIVCSPDANGVG</sequence>
<gene>
    <name evidence="1" type="ORF">BDM02DRAFT_3264024</name>
</gene>
<proteinExistence type="predicted"/>
<reference evidence="1" key="1">
    <citation type="submission" date="2019-10" db="EMBL/GenBank/DDBJ databases">
        <authorList>
            <consortium name="DOE Joint Genome Institute"/>
            <person name="Kuo A."/>
            <person name="Miyauchi S."/>
            <person name="Kiss E."/>
            <person name="Drula E."/>
            <person name="Kohler A."/>
            <person name="Sanchez-Garcia M."/>
            <person name="Andreopoulos B."/>
            <person name="Barry K.W."/>
            <person name="Bonito G."/>
            <person name="Buee M."/>
            <person name="Carver A."/>
            <person name="Chen C."/>
            <person name="Cichocki N."/>
            <person name="Clum A."/>
            <person name="Culley D."/>
            <person name="Crous P.W."/>
            <person name="Fauchery L."/>
            <person name="Girlanda M."/>
            <person name="Hayes R."/>
            <person name="Keri Z."/>
            <person name="Labutti K."/>
            <person name="Lipzen A."/>
            <person name="Lombard V."/>
            <person name="Magnuson J."/>
            <person name="Maillard F."/>
            <person name="Morin E."/>
            <person name="Murat C."/>
            <person name="Nolan M."/>
            <person name="Ohm R."/>
            <person name="Pangilinan J."/>
            <person name="Pereira M."/>
            <person name="Perotto S."/>
            <person name="Peter M."/>
            <person name="Riley R."/>
            <person name="Sitrit Y."/>
            <person name="Stielow B."/>
            <person name="Szollosi G."/>
            <person name="Zifcakova L."/>
            <person name="Stursova M."/>
            <person name="Spatafora J.W."/>
            <person name="Tedersoo L."/>
            <person name="Vaario L.-M."/>
            <person name="Yamada A."/>
            <person name="Yan M."/>
            <person name="Wang P."/>
            <person name="Xu J."/>
            <person name="Bruns T."/>
            <person name="Baldrian P."/>
            <person name="Vilgalys R."/>
            <person name="Henrissat B."/>
            <person name="Grigoriev I.V."/>
            <person name="Hibbett D."/>
            <person name="Nagy L.G."/>
            <person name="Martin F.M."/>
        </authorList>
    </citation>
    <scope>NUCLEOTIDE SEQUENCE</scope>
    <source>
        <strain evidence="1">P2</strain>
    </source>
</reference>
<name>A0ACB6Z2Q9_THEGA</name>